<evidence type="ECO:0000256" key="1">
    <source>
        <dbReference type="ARBA" id="ARBA00023063"/>
    </source>
</evidence>
<dbReference type="InterPro" id="IPR003765">
    <property type="entry name" value="NO3_reductase_chaperone_NarJ"/>
</dbReference>
<reference evidence="2 3" key="1">
    <citation type="submission" date="2015-05" db="EMBL/GenBank/DDBJ databases">
        <title>Draft genome sequence of the bacterium Gordonia jacobaea a new member of the Gordonia genus.</title>
        <authorList>
            <person name="Jimenez-Galisteo G."/>
            <person name="Dominguez A."/>
            <person name="Munoz E."/>
            <person name="Vinas M."/>
        </authorList>
    </citation>
    <scope>NUCLEOTIDE SEQUENCE [LARGE SCALE GENOMIC DNA]</scope>
    <source>
        <strain evidence="3">mv1</strain>
    </source>
</reference>
<organism evidence="2 3">
    <name type="scientific">Gordonia jacobaea</name>
    <dbReference type="NCBI Taxonomy" id="122202"/>
    <lineage>
        <taxon>Bacteria</taxon>
        <taxon>Bacillati</taxon>
        <taxon>Actinomycetota</taxon>
        <taxon>Actinomycetes</taxon>
        <taxon>Mycobacteriales</taxon>
        <taxon>Gordoniaceae</taxon>
        <taxon>Gordonia</taxon>
    </lineage>
</organism>
<accession>A0ABR5ICW0</accession>
<keyword evidence="3" id="KW-1185">Reference proteome</keyword>
<gene>
    <name evidence="2" type="ORF">ABW18_10215</name>
</gene>
<dbReference type="EMBL" id="LDTZ01000016">
    <property type="protein sequence ID" value="KNA91547.1"/>
    <property type="molecule type" value="Genomic_DNA"/>
</dbReference>
<keyword evidence="1" id="KW-0534">Nitrate assimilation</keyword>
<dbReference type="Pfam" id="PF02613">
    <property type="entry name" value="Nitrate_red_del"/>
    <property type="match status" value="1"/>
</dbReference>
<dbReference type="RefSeq" id="WP_049698862.1">
    <property type="nucleotide sequence ID" value="NZ_JAQDQF010000010.1"/>
</dbReference>
<sequence length="220" mass="24767">MRWPRRTTAADHRVTRQVSSWCLSYPDDQLIDRISLLRRALCEQPDHPSIRELLTFVDHLESTPLPTLVDDYVDTFDLSRKHTLYLSYWTDGDTRRRGAALGEFKALYRSSGFVVDLHGELPDHLPIVLEFAARVDADAGQAVLEKYRPALELIRFALRDRRSPYTAVLTAICSTLPGESPVDRQAARAMTPALGVEAVGLEPYDSRLLPLTATHARGEA</sequence>
<dbReference type="Gene3D" id="1.10.3480.10">
    <property type="entry name" value="TorD-like"/>
    <property type="match status" value="1"/>
</dbReference>
<dbReference type="NCBIfam" id="TIGR00684">
    <property type="entry name" value="narJ"/>
    <property type="match status" value="1"/>
</dbReference>
<dbReference type="Proteomes" id="UP000037247">
    <property type="component" value="Unassembled WGS sequence"/>
</dbReference>
<dbReference type="PANTHER" id="PTHR43680">
    <property type="entry name" value="NITRATE REDUCTASE MOLYBDENUM COFACTOR ASSEMBLY CHAPERONE"/>
    <property type="match status" value="1"/>
</dbReference>
<name>A0ABR5ICW0_9ACTN</name>
<protein>
    <submittedName>
        <fullName evidence="2">Nitrate reductase</fullName>
    </submittedName>
</protein>
<evidence type="ECO:0000313" key="2">
    <source>
        <dbReference type="EMBL" id="KNA91547.1"/>
    </source>
</evidence>
<dbReference type="InterPro" id="IPR020945">
    <property type="entry name" value="DMSO/NO3_reduct_chaperone"/>
</dbReference>
<proteinExistence type="predicted"/>
<evidence type="ECO:0000313" key="3">
    <source>
        <dbReference type="Proteomes" id="UP000037247"/>
    </source>
</evidence>
<dbReference type="SUPFAM" id="SSF89155">
    <property type="entry name" value="TorD-like"/>
    <property type="match status" value="1"/>
</dbReference>
<dbReference type="PANTHER" id="PTHR43680:SF2">
    <property type="entry name" value="NITRATE REDUCTASE MOLYBDENUM COFACTOR ASSEMBLY CHAPERONE NARJ"/>
    <property type="match status" value="1"/>
</dbReference>
<comment type="caution">
    <text evidence="2">The sequence shown here is derived from an EMBL/GenBank/DDBJ whole genome shotgun (WGS) entry which is preliminary data.</text>
</comment>
<dbReference type="InterPro" id="IPR036411">
    <property type="entry name" value="TorD-like_sf"/>
</dbReference>